<dbReference type="Pfam" id="PF04542">
    <property type="entry name" value="Sigma70_r2"/>
    <property type="match status" value="1"/>
</dbReference>
<dbReference type="Gene3D" id="1.10.10.10">
    <property type="entry name" value="Winged helix-like DNA-binding domain superfamily/Winged helix DNA-binding domain"/>
    <property type="match status" value="1"/>
</dbReference>
<dbReference type="Gene3D" id="1.10.1740.10">
    <property type="match status" value="1"/>
</dbReference>
<dbReference type="GO" id="GO:0016987">
    <property type="term" value="F:sigma factor activity"/>
    <property type="evidence" value="ECO:0007669"/>
    <property type="project" value="UniProtKB-KW"/>
</dbReference>
<keyword evidence="4" id="KW-0804">Transcription</keyword>
<dbReference type="InterPro" id="IPR036388">
    <property type="entry name" value="WH-like_DNA-bd_sf"/>
</dbReference>
<feature type="domain" description="RNA polymerase sigma-70 region 2" evidence="5">
    <location>
        <begin position="8"/>
        <end position="79"/>
    </location>
</feature>
<dbReference type="GO" id="GO:0003677">
    <property type="term" value="F:DNA binding"/>
    <property type="evidence" value="ECO:0007669"/>
    <property type="project" value="InterPro"/>
</dbReference>
<evidence type="ECO:0000256" key="1">
    <source>
        <dbReference type="ARBA" id="ARBA00010641"/>
    </source>
</evidence>
<evidence type="ECO:0000313" key="7">
    <source>
        <dbReference type="EMBL" id="QOV88378.1"/>
    </source>
</evidence>
<dbReference type="AlphaFoldDB" id="A0A7M2WS94"/>
<protein>
    <submittedName>
        <fullName evidence="7">Sigma-70 family RNA polymerase sigma factor</fullName>
    </submittedName>
</protein>
<evidence type="ECO:0000259" key="5">
    <source>
        <dbReference type="Pfam" id="PF04542"/>
    </source>
</evidence>
<feature type="domain" description="RNA polymerase sigma factor 70 region 4 type 2" evidence="6">
    <location>
        <begin position="120"/>
        <end position="172"/>
    </location>
</feature>
<dbReference type="InterPro" id="IPR013324">
    <property type="entry name" value="RNA_pol_sigma_r3/r4-like"/>
</dbReference>
<proteinExistence type="inferred from homology"/>
<keyword evidence="8" id="KW-1185">Reference proteome</keyword>
<dbReference type="SUPFAM" id="SSF88659">
    <property type="entry name" value="Sigma3 and sigma4 domains of RNA polymerase sigma factors"/>
    <property type="match status" value="1"/>
</dbReference>
<keyword evidence="3" id="KW-0731">Sigma factor</keyword>
<dbReference type="InterPro" id="IPR014284">
    <property type="entry name" value="RNA_pol_sigma-70_dom"/>
</dbReference>
<sequence length="183" mass="20938">MPIQTFILANGSRLLQYIRKIFPTSLRASYDPLDVYQTAVFEAFRRAPQFRHINNDATMGWLRLIARRQIGMTLRRERHRLLAATADAPAGSGPTLRLLEEYATYLRTPSKSAMRREILRAVEQTMESLPAHLREAVRLKHIEGLGMAEVAARINRTEAAAATLCYRGLRLLKRKLRSFSQFA</sequence>
<dbReference type="InterPro" id="IPR013325">
    <property type="entry name" value="RNA_pol_sigma_r2"/>
</dbReference>
<evidence type="ECO:0000259" key="6">
    <source>
        <dbReference type="Pfam" id="PF08281"/>
    </source>
</evidence>
<evidence type="ECO:0000256" key="4">
    <source>
        <dbReference type="ARBA" id="ARBA00023163"/>
    </source>
</evidence>
<dbReference type="PANTHER" id="PTHR43133:SF51">
    <property type="entry name" value="RNA POLYMERASE SIGMA FACTOR"/>
    <property type="match status" value="1"/>
</dbReference>
<dbReference type="InterPro" id="IPR039425">
    <property type="entry name" value="RNA_pol_sigma-70-like"/>
</dbReference>
<dbReference type="NCBIfam" id="TIGR02937">
    <property type="entry name" value="sigma70-ECF"/>
    <property type="match status" value="1"/>
</dbReference>
<dbReference type="RefSeq" id="WP_206291357.1">
    <property type="nucleotide sequence ID" value="NZ_CP063458.1"/>
</dbReference>
<evidence type="ECO:0000256" key="3">
    <source>
        <dbReference type="ARBA" id="ARBA00023082"/>
    </source>
</evidence>
<dbReference type="InterPro" id="IPR013249">
    <property type="entry name" value="RNA_pol_sigma70_r4_t2"/>
</dbReference>
<dbReference type="PANTHER" id="PTHR43133">
    <property type="entry name" value="RNA POLYMERASE ECF-TYPE SIGMA FACTO"/>
    <property type="match status" value="1"/>
</dbReference>
<evidence type="ECO:0000313" key="8">
    <source>
        <dbReference type="Proteomes" id="UP000593765"/>
    </source>
</evidence>
<dbReference type="EMBL" id="CP063458">
    <property type="protein sequence ID" value="QOV88378.1"/>
    <property type="molecule type" value="Genomic_DNA"/>
</dbReference>
<comment type="similarity">
    <text evidence="1">Belongs to the sigma-70 factor family. ECF subfamily.</text>
</comment>
<gene>
    <name evidence="7" type="ORF">IPV69_19295</name>
</gene>
<dbReference type="GO" id="GO:0006352">
    <property type="term" value="P:DNA-templated transcription initiation"/>
    <property type="evidence" value="ECO:0007669"/>
    <property type="project" value="InterPro"/>
</dbReference>
<evidence type="ECO:0000256" key="2">
    <source>
        <dbReference type="ARBA" id="ARBA00023015"/>
    </source>
</evidence>
<dbReference type="Proteomes" id="UP000593765">
    <property type="component" value="Chromosome"/>
</dbReference>
<dbReference type="KEGG" id="hbs:IPV69_19295"/>
<dbReference type="InterPro" id="IPR007627">
    <property type="entry name" value="RNA_pol_sigma70_r2"/>
</dbReference>
<dbReference type="SUPFAM" id="SSF88946">
    <property type="entry name" value="Sigma2 domain of RNA polymerase sigma factors"/>
    <property type="match status" value="1"/>
</dbReference>
<organism evidence="7 8">
    <name type="scientific">Humisphaera borealis</name>
    <dbReference type="NCBI Taxonomy" id="2807512"/>
    <lineage>
        <taxon>Bacteria</taxon>
        <taxon>Pseudomonadati</taxon>
        <taxon>Planctomycetota</taxon>
        <taxon>Phycisphaerae</taxon>
        <taxon>Tepidisphaerales</taxon>
        <taxon>Tepidisphaeraceae</taxon>
        <taxon>Humisphaera</taxon>
    </lineage>
</organism>
<dbReference type="Pfam" id="PF08281">
    <property type="entry name" value="Sigma70_r4_2"/>
    <property type="match status" value="1"/>
</dbReference>
<keyword evidence="2" id="KW-0805">Transcription regulation</keyword>
<reference evidence="7 8" key="1">
    <citation type="submission" date="2020-10" db="EMBL/GenBank/DDBJ databases">
        <title>Wide distribution of Phycisphaera-like planctomycetes from WD2101 soil group in peatlands and genome analysis of the first cultivated representative.</title>
        <authorList>
            <person name="Dedysh S.N."/>
            <person name="Beletsky A.V."/>
            <person name="Ivanova A."/>
            <person name="Kulichevskaya I.S."/>
            <person name="Suzina N.E."/>
            <person name="Philippov D.A."/>
            <person name="Rakitin A.L."/>
            <person name="Mardanov A.V."/>
            <person name="Ravin N.V."/>
        </authorList>
    </citation>
    <scope>NUCLEOTIDE SEQUENCE [LARGE SCALE GENOMIC DNA]</scope>
    <source>
        <strain evidence="7 8">M1803</strain>
    </source>
</reference>
<accession>A0A7M2WS94</accession>
<name>A0A7M2WS94_9BACT</name>